<dbReference type="PATRIC" id="fig|76731.3.peg.1675"/>
<evidence type="ECO:0000256" key="6">
    <source>
        <dbReference type="ARBA" id="ARBA00023284"/>
    </source>
</evidence>
<dbReference type="PRINTS" id="PR00421">
    <property type="entry name" value="THIOREDOXIN"/>
</dbReference>
<evidence type="ECO:0000259" key="8">
    <source>
        <dbReference type="PROSITE" id="PS51352"/>
    </source>
</evidence>
<dbReference type="NCBIfam" id="NF008229">
    <property type="entry name" value="PRK10996.1"/>
    <property type="match status" value="1"/>
</dbReference>
<accession>A0A0U3CBJ8</accession>
<keyword evidence="2" id="KW-0813">Transport</keyword>
<dbReference type="InterPro" id="IPR036249">
    <property type="entry name" value="Thioredoxin-like_sf"/>
</dbReference>
<dbReference type="PANTHER" id="PTHR45663">
    <property type="entry name" value="GEO12009P1"/>
    <property type="match status" value="1"/>
</dbReference>
<reference evidence="9 10" key="1">
    <citation type="submission" date="2015-12" db="EMBL/GenBank/DDBJ databases">
        <title>Complete genome of Roseateles depolymerans KCTC 42856.</title>
        <authorList>
            <person name="Kim K.M."/>
        </authorList>
    </citation>
    <scope>NUCLEOTIDE SEQUENCE [LARGE SCALE GENOMIC DNA]</scope>
    <source>
        <strain evidence="9 10">KCTC 42856</strain>
    </source>
</reference>
<dbReference type="CDD" id="cd02947">
    <property type="entry name" value="TRX_family"/>
    <property type="match status" value="1"/>
</dbReference>
<protein>
    <recommendedName>
        <fullName evidence="7">Thioredoxin</fullName>
    </recommendedName>
</protein>
<evidence type="ECO:0000256" key="4">
    <source>
        <dbReference type="ARBA" id="ARBA00022982"/>
    </source>
</evidence>
<dbReference type="Gene3D" id="2.30.30.380">
    <property type="entry name" value="Zn-finger domain of Sec23/24"/>
    <property type="match status" value="1"/>
</dbReference>
<keyword evidence="10" id="KW-1185">Reference proteome</keyword>
<dbReference type="Gene3D" id="3.40.30.10">
    <property type="entry name" value="Glutaredoxin"/>
    <property type="match status" value="1"/>
</dbReference>
<dbReference type="GO" id="GO:0045454">
    <property type="term" value="P:cell redox homeostasis"/>
    <property type="evidence" value="ECO:0007669"/>
    <property type="project" value="TreeGrafter"/>
</dbReference>
<keyword evidence="4" id="KW-0249">Electron transport</keyword>
<evidence type="ECO:0000313" key="9">
    <source>
        <dbReference type="EMBL" id="ALV06120.1"/>
    </source>
</evidence>
<dbReference type="PROSITE" id="PS51352">
    <property type="entry name" value="THIOREDOXIN_2"/>
    <property type="match status" value="1"/>
</dbReference>
<organism evidence="9 10">
    <name type="scientific">Roseateles depolymerans</name>
    <dbReference type="NCBI Taxonomy" id="76731"/>
    <lineage>
        <taxon>Bacteria</taxon>
        <taxon>Pseudomonadati</taxon>
        <taxon>Pseudomonadota</taxon>
        <taxon>Betaproteobacteria</taxon>
        <taxon>Burkholderiales</taxon>
        <taxon>Sphaerotilaceae</taxon>
        <taxon>Roseateles</taxon>
    </lineage>
</organism>
<keyword evidence="3" id="KW-0479">Metal-binding</keyword>
<proteinExistence type="inferred from homology"/>
<name>A0A0U3CBJ8_9BURK</name>
<evidence type="ECO:0000256" key="5">
    <source>
        <dbReference type="ARBA" id="ARBA00023157"/>
    </source>
</evidence>
<dbReference type="Proteomes" id="UP000060699">
    <property type="component" value="Chromosome"/>
</dbReference>
<dbReference type="AlphaFoldDB" id="A0A0U3CBJ8"/>
<dbReference type="GO" id="GO:0046872">
    <property type="term" value="F:metal ion binding"/>
    <property type="evidence" value="ECO:0007669"/>
    <property type="project" value="UniProtKB-KW"/>
</dbReference>
<dbReference type="GO" id="GO:0015035">
    <property type="term" value="F:protein-disulfide reductase activity"/>
    <property type="evidence" value="ECO:0007669"/>
    <property type="project" value="UniProtKB-UniRule"/>
</dbReference>
<evidence type="ECO:0000256" key="3">
    <source>
        <dbReference type="ARBA" id="ARBA00022723"/>
    </source>
</evidence>
<evidence type="ECO:0000256" key="7">
    <source>
        <dbReference type="NCBIfam" id="TIGR01068"/>
    </source>
</evidence>
<dbReference type="STRING" id="76731.RD2015_1635"/>
<dbReference type="PROSITE" id="PS00194">
    <property type="entry name" value="THIOREDOXIN_1"/>
    <property type="match status" value="1"/>
</dbReference>
<dbReference type="InterPro" id="IPR013766">
    <property type="entry name" value="Thioredoxin_domain"/>
</dbReference>
<evidence type="ECO:0000256" key="1">
    <source>
        <dbReference type="ARBA" id="ARBA00008987"/>
    </source>
</evidence>
<dbReference type="RefSeq" id="WP_058934461.1">
    <property type="nucleotide sequence ID" value="NZ_CP013729.1"/>
</dbReference>
<comment type="similarity">
    <text evidence="1">Belongs to the thioredoxin family.</text>
</comment>
<evidence type="ECO:0000313" key="10">
    <source>
        <dbReference type="Proteomes" id="UP000060699"/>
    </source>
</evidence>
<dbReference type="GO" id="GO:0005829">
    <property type="term" value="C:cytosol"/>
    <property type="evidence" value="ECO:0007669"/>
    <property type="project" value="TreeGrafter"/>
</dbReference>
<dbReference type="PANTHER" id="PTHR45663:SF11">
    <property type="entry name" value="GEO12009P1"/>
    <property type="match status" value="1"/>
</dbReference>
<dbReference type="SUPFAM" id="SSF52833">
    <property type="entry name" value="Thioredoxin-like"/>
    <property type="match status" value="1"/>
</dbReference>
<sequence>MDTSTQALSLHIVCPSCGAKNRVPRERLADAPDCGKCGTPLMAARPVDVSAEVFDRYVAGTELPVVVDCWAAWCGPCRSMAPHFEKAAEMLPELRFIKLDTDRAPQQSAQYGIRSIPTLLLFLDGKEVARQAGAMPAQAIVEWVRRSLGA</sequence>
<dbReference type="NCBIfam" id="TIGR01068">
    <property type="entry name" value="thioredoxin"/>
    <property type="match status" value="1"/>
</dbReference>
<dbReference type="Pfam" id="PF21352">
    <property type="entry name" value="Zn_ribbon_Thio2"/>
    <property type="match status" value="1"/>
</dbReference>
<dbReference type="Pfam" id="PF00085">
    <property type="entry name" value="Thioredoxin"/>
    <property type="match status" value="1"/>
</dbReference>
<dbReference type="KEGG" id="rdp:RD2015_1635"/>
<dbReference type="OrthoDB" id="9790390at2"/>
<dbReference type="InterPro" id="IPR017937">
    <property type="entry name" value="Thioredoxin_CS"/>
</dbReference>
<dbReference type="EMBL" id="CP013729">
    <property type="protein sequence ID" value="ALV06120.1"/>
    <property type="molecule type" value="Genomic_DNA"/>
</dbReference>
<keyword evidence="5" id="KW-1015">Disulfide bond</keyword>
<dbReference type="InterPro" id="IPR049299">
    <property type="entry name" value="Thio2_N"/>
</dbReference>
<gene>
    <name evidence="9" type="ORF">RD2015_1635</name>
</gene>
<dbReference type="InterPro" id="IPR005746">
    <property type="entry name" value="Thioredoxin"/>
</dbReference>
<feature type="domain" description="Thioredoxin" evidence="8">
    <location>
        <begin position="35"/>
        <end position="149"/>
    </location>
</feature>
<keyword evidence="6" id="KW-0676">Redox-active center</keyword>
<evidence type="ECO:0000256" key="2">
    <source>
        <dbReference type="ARBA" id="ARBA00022448"/>
    </source>
</evidence>